<proteinExistence type="inferred from homology"/>
<evidence type="ECO:0000313" key="12">
    <source>
        <dbReference type="Proteomes" id="UP000066042"/>
    </source>
</evidence>
<dbReference type="GO" id="GO:0006351">
    <property type="term" value="P:DNA-templated transcription"/>
    <property type="evidence" value="ECO:0007669"/>
    <property type="project" value="UniProtKB-UniRule"/>
</dbReference>
<dbReference type="GO" id="GO:0003899">
    <property type="term" value="F:DNA-directed RNA polymerase activity"/>
    <property type="evidence" value="ECO:0007669"/>
    <property type="project" value="UniProtKB-UniRule"/>
</dbReference>
<evidence type="ECO:0000256" key="2">
    <source>
        <dbReference type="ARBA" id="ARBA00022490"/>
    </source>
</evidence>
<name>A0A0S1X8Z1_THEBA</name>
<evidence type="ECO:0000256" key="7">
    <source>
        <dbReference type="ARBA" id="ARBA00048552"/>
    </source>
</evidence>
<accession>A0A0S1X8Z1</accession>
<feature type="coiled-coil region" evidence="9">
    <location>
        <begin position="26"/>
        <end position="64"/>
    </location>
</feature>
<dbReference type="HAMAP" id="MF_00411">
    <property type="entry name" value="RNApol_arch_Rpo1C"/>
    <property type="match status" value="1"/>
</dbReference>
<evidence type="ECO:0000256" key="8">
    <source>
        <dbReference type="HAMAP-Rule" id="MF_00411"/>
    </source>
</evidence>
<dbReference type="CDD" id="cd06528">
    <property type="entry name" value="RNAP_A"/>
    <property type="match status" value="1"/>
</dbReference>
<evidence type="ECO:0000256" key="9">
    <source>
        <dbReference type="SAM" id="Coils"/>
    </source>
</evidence>
<dbReference type="GO" id="GO:0000428">
    <property type="term" value="C:DNA-directed RNA polymerase complex"/>
    <property type="evidence" value="ECO:0007669"/>
    <property type="project" value="UniProtKB-KW"/>
</dbReference>
<keyword evidence="5 8" id="KW-0238">DNA-binding</keyword>
<keyword evidence="3 8" id="KW-0808">Transferase</keyword>
<dbReference type="InterPro" id="IPR007081">
    <property type="entry name" value="RNA_pol_Rpb1_5"/>
</dbReference>
<comment type="catalytic activity">
    <reaction evidence="7 8">
        <text>RNA(n) + a ribonucleoside 5'-triphosphate = RNA(n+1) + diphosphate</text>
        <dbReference type="Rhea" id="RHEA:21248"/>
        <dbReference type="Rhea" id="RHEA-COMP:14527"/>
        <dbReference type="Rhea" id="RHEA-COMP:17342"/>
        <dbReference type="ChEBI" id="CHEBI:33019"/>
        <dbReference type="ChEBI" id="CHEBI:61557"/>
        <dbReference type="ChEBI" id="CHEBI:140395"/>
        <dbReference type="EC" id="2.7.7.6"/>
    </reaction>
</comment>
<evidence type="ECO:0000259" key="10">
    <source>
        <dbReference type="Pfam" id="PF04998"/>
    </source>
</evidence>
<keyword evidence="2 8" id="KW-0963">Cytoplasm</keyword>
<comment type="subcellular location">
    <subcellularLocation>
        <location evidence="8">Cytoplasm</location>
    </subcellularLocation>
</comment>
<dbReference type="PANTHER" id="PTHR19376:SF32">
    <property type="entry name" value="DNA-DIRECTED RNA POLYMERASE III SUBUNIT RPC1"/>
    <property type="match status" value="1"/>
</dbReference>
<dbReference type="InterPro" id="IPR045867">
    <property type="entry name" value="DNA-dir_RpoC_beta_prime"/>
</dbReference>
<dbReference type="Pfam" id="PF04998">
    <property type="entry name" value="RNA_pol_Rpb1_5"/>
    <property type="match status" value="1"/>
</dbReference>
<sequence length="397" mass="44491">MIWMVAPSTIKSLIEKNAPHLPEKTKEELYEKLVKYNEKYKLKKKEVEAIIEEVVKEYENAVVEPGEAIGTVAAQSIGEPSTQMTLNTFHYAGVAEINVTLGLPRIIEIVDARKNPSTPIMTVYLDEEHRYDREKALEVARKIEGTTLINLAQSMTMDILNMEFVVEIDPERLERSGLTMEKIKKKLESSFKTAEFEVDEYTLIVRPKKAEKLSDLRRIAEKVKSHRLKGLSGVGKTIIRKEGDEYVIYTEGSNFKQVLKVPGVDPTRTRTNNIHEIAEVLGIEAARNAIIEEIVNTMQEQGLEVDVRHIMLVADIMTLDGIVRPIGRHGVVGAKASVLARAAFEITVQHLFEAAERGEVDPLNGVVENVLIGQPVPVGTGIVRLAMRLPLKPIEEE</sequence>
<dbReference type="InterPro" id="IPR012757">
    <property type="entry name" value="RPO1C"/>
</dbReference>
<organism evidence="11 12">
    <name type="scientific">Thermococcus barophilus</name>
    <dbReference type="NCBI Taxonomy" id="55802"/>
    <lineage>
        <taxon>Archaea</taxon>
        <taxon>Methanobacteriati</taxon>
        <taxon>Methanobacteriota</taxon>
        <taxon>Thermococci</taxon>
        <taxon>Thermococcales</taxon>
        <taxon>Thermococcaceae</taxon>
        <taxon>Thermococcus</taxon>
    </lineage>
</organism>
<keyword evidence="9" id="KW-0175">Coiled coil</keyword>
<gene>
    <name evidence="8 11" type="primary">rpoA2</name>
    <name evidence="8" type="synonym">rpo1C</name>
    <name evidence="11" type="ORF">TBCH5v1_0289</name>
</gene>
<dbReference type="PANTHER" id="PTHR19376">
    <property type="entry name" value="DNA-DIRECTED RNA POLYMERASE"/>
    <property type="match status" value="1"/>
</dbReference>
<comment type="subunit">
    <text evidence="8">Part of the RNA polymerase complex.</text>
</comment>
<evidence type="ECO:0000256" key="5">
    <source>
        <dbReference type="ARBA" id="ARBA00023125"/>
    </source>
</evidence>
<evidence type="ECO:0000256" key="4">
    <source>
        <dbReference type="ARBA" id="ARBA00022695"/>
    </source>
</evidence>
<dbReference type="AlphaFoldDB" id="A0A0S1X8Z1"/>
<dbReference type="STRING" id="55802.TBCH5v1_0289"/>
<dbReference type="EMBL" id="CP013050">
    <property type="protein sequence ID" value="ALM74266.1"/>
    <property type="molecule type" value="Genomic_DNA"/>
</dbReference>
<feature type="domain" description="RNA polymerase Rpb1" evidence="10">
    <location>
        <begin position="55"/>
        <end position="337"/>
    </location>
</feature>
<dbReference type="Gene3D" id="1.10.150.390">
    <property type="match status" value="1"/>
</dbReference>
<dbReference type="Proteomes" id="UP000066042">
    <property type="component" value="Chromosome"/>
</dbReference>
<evidence type="ECO:0000256" key="3">
    <source>
        <dbReference type="ARBA" id="ARBA00022679"/>
    </source>
</evidence>
<dbReference type="GO" id="GO:0005737">
    <property type="term" value="C:cytoplasm"/>
    <property type="evidence" value="ECO:0007669"/>
    <property type="project" value="UniProtKB-SubCell"/>
</dbReference>
<evidence type="ECO:0000313" key="11">
    <source>
        <dbReference type="EMBL" id="ALM74266.1"/>
    </source>
</evidence>
<dbReference type="PATRIC" id="fig|55802.8.peg.286"/>
<dbReference type="SUPFAM" id="SSF64484">
    <property type="entry name" value="beta and beta-prime subunits of DNA dependent RNA-polymerase"/>
    <property type="match status" value="1"/>
</dbReference>
<keyword evidence="6 8" id="KW-0804">Transcription</keyword>
<keyword evidence="4 8" id="KW-0548">Nucleotidyltransferase</keyword>
<comment type="function">
    <text evidence="8">DNA-dependent RNA polymerase (RNAP) catalyzes the transcription of DNA into RNA using the four ribonucleoside triphosphates as substrates. Forms part of the jaw domain.</text>
</comment>
<dbReference type="EC" id="2.7.7.6" evidence="8"/>
<evidence type="ECO:0000256" key="1">
    <source>
        <dbReference type="ARBA" id="ARBA00022478"/>
    </source>
</evidence>
<comment type="similarity">
    <text evidence="8">Belongs to the RNA polymerase beta' chain family.</text>
</comment>
<reference evidence="11 12" key="1">
    <citation type="journal article" date="2016" name="Genome Announc.">
        <title>Complete genome sequence of the hyperthermophilic and piezophilic archaeon Thermococcus barophilus Ch5, capable of growth at the expense of hydrogenogenesis from carbon monoxide and formate.</title>
        <authorList>
            <person name="Oger P."/>
            <person name="Sokolova T.G."/>
            <person name="Kozhevnikova D.A."/>
            <person name="Taranov E.A."/>
            <person name="Vannier P."/>
            <person name="Lee H.S."/>
            <person name="Kwon K.K."/>
            <person name="Kang S.G."/>
            <person name="Lee J.H."/>
            <person name="Bonch-Osmolovskaya E.A."/>
            <person name="Lebedinsky A.V."/>
        </authorList>
    </citation>
    <scope>NUCLEOTIDE SEQUENCE [LARGE SCALE GENOMIC DNA]</scope>
    <source>
        <strain evidence="12">Ch5</strain>
    </source>
</reference>
<dbReference type="GO" id="GO:0003677">
    <property type="term" value="F:DNA binding"/>
    <property type="evidence" value="ECO:0007669"/>
    <property type="project" value="UniProtKB-UniRule"/>
</dbReference>
<keyword evidence="1 8" id="KW-0240">DNA-directed RNA polymerase</keyword>
<evidence type="ECO:0000256" key="6">
    <source>
        <dbReference type="ARBA" id="ARBA00023163"/>
    </source>
</evidence>
<protein>
    <recommendedName>
        <fullName evidence="8">DNA-directed RNA polymerase subunit Rpo1C</fullName>
        <ecNumber evidence="8">2.7.7.6</ecNumber>
    </recommendedName>
    <alternativeName>
        <fullName evidence="8">DNA-directed RNA polymerase subunit A''</fullName>
    </alternativeName>
</protein>
<dbReference type="NCBIfam" id="TIGR02389">
    <property type="entry name" value="RNA_pol_rpoA2"/>
    <property type="match status" value="1"/>
</dbReference>